<dbReference type="SMART" id="SM00072">
    <property type="entry name" value="GuKc"/>
    <property type="match status" value="1"/>
</dbReference>
<dbReference type="InterPro" id="IPR008145">
    <property type="entry name" value="GK/Ca_channel_bsu"/>
</dbReference>
<protein>
    <recommendedName>
        <fullName evidence="3 9">Guanylate kinase</fullName>
        <ecNumber evidence="2 9">2.7.4.8</ecNumber>
    </recommendedName>
    <alternativeName>
        <fullName evidence="8 9">GMP kinase</fullName>
    </alternativeName>
</protein>
<evidence type="ECO:0000256" key="4">
    <source>
        <dbReference type="ARBA" id="ARBA00022679"/>
    </source>
</evidence>
<dbReference type="PANTHER" id="PTHR23117:SF13">
    <property type="entry name" value="GUANYLATE KINASE"/>
    <property type="match status" value="1"/>
</dbReference>
<dbReference type="RefSeq" id="WP_147134975.1">
    <property type="nucleotide sequence ID" value="NZ_BAABIJ010000001.1"/>
</dbReference>
<dbReference type="FunFam" id="3.30.63.10:FF:000002">
    <property type="entry name" value="Guanylate kinase 1"/>
    <property type="match status" value="1"/>
</dbReference>
<dbReference type="CDD" id="cd00071">
    <property type="entry name" value="GMPK"/>
    <property type="match status" value="1"/>
</dbReference>
<feature type="binding site" evidence="9">
    <location>
        <begin position="18"/>
        <end position="25"/>
    </location>
    <ligand>
        <name>ATP</name>
        <dbReference type="ChEBI" id="CHEBI:30616"/>
    </ligand>
</feature>
<name>A0A562VCZ6_9ACTN</name>
<comment type="similarity">
    <text evidence="1 9">Belongs to the guanylate kinase family.</text>
</comment>
<gene>
    <name evidence="9" type="primary">gmk</name>
    <name evidence="11" type="ORF">LX16_1470</name>
</gene>
<dbReference type="HAMAP" id="MF_00328">
    <property type="entry name" value="Guanylate_kinase"/>
    <property type="match status" value="1"/>
</dbReference>
<evidence type="ECO:0000256" key="8">
    <source>
        <dbReference type="ARBA" id="ARBA00030128"/>
    </source>
</evidence>
<comment type="subcellular location">
    <subcellularLocation>
        <location evidence="9">Cytoplasm</location>
    </subcellularLocation>
</comment>
<feature type="domain" description="Guanylate kinase-like" evidence="10">
    <location>
        <begin position="11"/>
        <end position="189"/>
    </location>
</feature>
<dbReference type="GO" id="GO:0004385">
    <property type="term" value="F:GMP kinase activity"/>
    <property type="evidence" value="ECO:0007669"/>
    <property type="project" value="UniProtKB-UniRule"/>
</dbReference>
<evidence type="ECO:0000313" key="12">
    <source>
        <dbReference type="Proteomes" id="UP000321617"/>
    </source>
</evidence>
<keyword evidence="9" id="KW-0963">Cytoplasm</keyword>
<dbReference type="PANTHER" id="PTHR23117">
    <property type="entry name" value="GUANYLATE KINASE-RELATED"/>
    <property type="match status" value="1"/>
</dbReference>
<evidence type="ECO:0000256" key="3">
    <source>
        <dbReference type="ARBA" id="ARBA00016296"/>
    </source>
</evidence>
<dbReference type="Pfam" id="PF00625">
    <property type="entry name" value="Guanylate_kin"/>
    <property type="match status" value="1"/>
</dbReference>
<evidence type="ECO:0000259" key="10">
    <source>
        <dbReference type="PROSITE" id="PS50052"/>
    </source>
</evidence>
<comment type="catalytic activity">
    <reaction evidence="9">
        <text>GMP + ATP = GDP + ADP</text>
        <dbReference type="Rhea" id="RHEA:20780"/>
        <dbReference type="ChEBI" id="CHEBI:30616"/>
        <dbReference type="ChEBI" id="CHEBI:58115"/>
        <dbReference type="ChEBI" id="CHEBI:58189"/>
        <dbReference type="ChEBI" id="CHEBI:456216"/>
        <dbReference type="EC" id="2.7.4.8"/>
    </reaction>
</comment>
<keyword evidence="12" id="KW-1185">Reference proteome</keyword>
<dbReference type="Gene3D" id="3.30.63.10">
    <property type="entry name" value="Guanylate Kinase phosphate binding domain"/>
    <property type="match status" value="1"/>
</dbReference>
<organism evidence="11 12">
    <name type="scientific">Stackebrandtia albiflava</name>
    <dbReference type="NCBI Taxonomy" id="406432"/>
    <lineage>
        <taxon>Bacteria</taxon>
        <taxon>Bacillati</taxon>
        <taxon>Actinomycetota</taxon>
        <taxon>Actinomycetes</taxon>
        <taxon>Glycomycetales</taxon>
        <taxon>Glycomycetaceae</taxon>
        <taxon>Stackebrandtia</taxon>
    </lineage>
</organism>
<evidence type="ECO:0000256" key="2">
    <source>
        <dbReference type="ARBA" id="ARBA00012961"/>
    </source>
</evidence>
<dbReference type="EMBL" id="VLLL01000005">
    <property type="protein sequence ID" value="TWJ15756.1"/>
    <property type="molecule type" value="Genomic_DNA"/>
</dbReference>
<dbReference type="AlphaFoldDB" id="A0A562VCZ6"/>
<evidence type="ECO:0000256" key="5">
    <source>
        <dbReference type="ARBA" id="ARBA00022741"/>
    </source>
</evidence>
<evidence type="ECO:0000256" key="6">
    <source>
        <dbReference type="ARBA" id="ARBA00022777"/>
    </source>
</evidence>
<dbReference type="GO" id="GO:0005829">
    <property type="term" value="C:cytosol"/>
    <property type="evidence" value="ECO:0007669"/>
    <property type="project" value="TreeGrafter"/>
</dbReference>
<dbReference type="InterPro" id="IPR008144">
    <property type="entry name" value="Guanylate_kin-like_dom"/>
</dbReference>
<reference evidence="11 12" key="1">
    <citation type="journal article" date="2013" name="Stand. Genomic Sci.">
        <title>Genomic Encyclopedia of Type Strains, Phase I: The one thousand microbial genomes (KMG-I) project.</title>
        <authorList>
            <person name="Kyrpides N.C."/>
            <person name="Woyke T."/>
            <person name="Eisen J.A."/>
            <person name="Garrity G."/>
            <person name="Lilburn T.G."/>
            <person name="Beck B.J."/>
            <person name="Whitman W.B."/>
            <person name="Hugenholtz P."/>
            <person name="Klenk H.P."/>
        </authorList>
    </citation>
    <scope>NUCLEOTIDE SEQUENCE [LARGE SCALE GENOMIC DNA]</scope>
    <source>
        <strain evidence="11 12">DSM 45044</strain>
    </source>
</reference>
<dbReference type="NCBIfam" id="TIGR03263">
    <property type="entry name" value="guanyl_kin"/>
    <property type="match status" value="1"/>
</dbReference>
<evidence type="ECO:0000256" key="9">
    <source>
        <dbReference type="HAMAP-Rule" id="MF_00328"/>
    </source>
</evidence>
<evidence type="ECO:0000313" key="11">
    <source>
        <dbReference type="EMBL" id="TWJ15756.1"/>
    </source>
</evidence>
<keyword evidence="7 9" id="KW-0067">ATP-binding</keyword>
<dbReference type="SUPFAM" id="SSF52540">
    <property type="entry name" value="P-loop containing nucleoside triphosphate hydrolases"/>
    <property type="match status" value="1"/>
</dbReference>
<evidence type="ECO:0000256" key="7">
    <source>
        <dbReference type="ARBA" id="ARBA00022840"/>
    </source>
</evidence>
<dbReference type="GO" id="GO:0005524">
    <property type="term" value="F:ATP binding"/>
    <property type="evidence" value="ECO:0007669"/>
    <property type="project" value="UniProtKB-UniRule"/>
</dbReference>
<dbReference type="EC" id="2.7.4.8" evidence="2 9"/>
<sequence length="212" mass="23482">MSFDEHRPTAARLTVLSGPSGVGKGSVKALIRERYPWVWFSVSATTRSPRPDEIPGFHYYYYERAHFEKLAADGQFLEWAQYANNLYGTPRGPVEERLAAGMPAIMEADLQGARQVRKAMPEAQLVFLAPPSWDELVRRLKGRGTEDAETIRRRLALAREELAAEAEFDHTIVNVSVEQATEELVGLLGSPAEPSAACPASNRLISESVLEG</sequence>
<comment type="function">
    <text evidence="9">Essential for recycling GMP and indirectly, cGMP.</text>
</comment>
<dbReference type="InterPro" id="IPR027417">
    <property type="entry name" value="P-loop_NTPase"/>
</dbReference>
<evidence type="ECO:0000256" key="1">
    <source>
        <dbReference type="ARBA" id="ARBA00005790"/>
    </source>
</evidence>
<dbReference type="Proteomes" id="UP000321617">
    <property type="component" value="Unassembled WGS sequence"/>
</dbReference>
<keyword evidence="6 9" id="KW-0418">Kinase</keyword>
<comment type="caution">
    <text evidence="11">The sequence shown here is derived from an EMBL/GenBank/DDBJ whole genome shotgun (WGS) entry which is preliminary data.</text>
</comment>
<dbReference type="InterPro" id="IPR017665">
    <property type="entry name" value="Guanylate_kinase"/>
</dbReference>
<dbReference type="Gene3D" id="3.40.50.300">
    <property type="entry name" value="P-loop containing nucleotide triphosphate hydrolases"/>
    <property type="match status" value="1"/>
</dbReference>
<dbReference type="OrthoDB" id="9808150at2"/>
<dbReference type="PROSITE" id="PS50052">
    <property type="entry name" value="GUANYLATE_KINASE_2"/>
    <property type="match status" value="1"/>
</dbReference>
<proteinExistence type="inferred from homology"/>
<keyword evidence="5 9" id="KW-0547">Nucleotide-binding</keyword>
<accession>A0A562VCZ6</accession>
<keyword evidence="4 9" id="KW-0808">Transferase</keyword>